<sequence>MTDSAIEFGHQLPDQLPTIAAALSAQLSLESDVASFLAERAALERDYAAKLQSLVRKYREKKAKRDQDISVGPTPTIEWKHAQSTLATHITELYSTHDASAADHSTLAASLDCLSSKMIASTKLRDDLRK</sequence>
<feature type="domain" description="FCH" evidence="1">
    <location>
        <begin position="6"/>
        <end position="111"/>
    </location>
</feature>
<evidence type="ECO:0000313" key="2">
    <source>
        <dbReference type="EMBL" id="CDI51766.1"/>
    </source>
</evidence>
<dbReference type="AlphaFoldDB" id="A0A077QYG0"/>
<accession>A0A077QYG0</accession>
<dbReference type="InterPro" id="IPR027267">
    <property type="entry name" value="AH/BAR_dom_sf"/>
</dbReference>
<protein>
    <submittedName>
        <fullName evidence="2">Related to bzz1-myo3 5p-bee1p-vrp1p actin assembly complex component</fullName>
    </submittedName>
</protein>
<dbReference type="Gene3D" id="1.20.1270.60">
    <property type="entry name" value="Arfaptin homology (AH) domain/BAR domain"/>
    <property type="match status" value="1"/>
</dbReference>
<organism evidence="2">
    <name type="scientific">Melanopsichium pennsylvanicum 4</name>
    <dbReference type="NCBI Taxonomy" id="1398559"/>
    <lineage>
        <taxon>Eukaryota</taxon>
        <taxon>Fungi</taxon>
        <taxon>Dikarya</taxon>
        <taxon>Basidiomycota</taxon>
        <taxon>Ustilaginomycotina</taxon>
        <taxon>Ustilaginomycetes</taxon>
        <taxon>Ustilaginales</taxon>
        <taxon>Ustilaginaceae</taxon>
        <taxon>Melanopsichium</taxon>
    </lineage>
</organism>
<proteinExistence type="predicted"/>
<dbReference type="Pfam" id="PF00611">
    <property type="entry name" value="FCH"/>
    <property type="match status" value="1"/>
</dbReference>
<dbReference type="InterPro" id="IPR001060">
    <property type="entry name" value="FCH_dom"/>
</dbReference>
<reference evidence="2" key="1">
    <citation type="journal article" date="2014" name="Genome Biol. Evol.">
        <title>Gene Loss Rather Than Gene Gain Is Associated with a Host Jump from Monocots to Dicots in the Smut Fungus Melanopsichium pennsylvanicum.</title>
        <authorList>
            <person name="Sharma R."/>
            <person name="Mishra B."/>
            <person name="Runge F."/>
            <person name="Thines M."/>
        </authorList>
    </citation>
    <scope>NUCLEOTIDE SEQUENCE</scope>
    <source>
        <strain evidence="2">4</strain>
    </source>
</reference>
<name>A0A077QYG0_9BASI</name>
<dbReference type="SMART" id="SM00055">
    <property type="entry name" value="FCH"/>
    <property type="match status" value="1"/>
</dbReference>
<evidence type="ECO:0000259" key="1">
    <source>
        <dbReference type="SMART" id="SM00055"/>
    </source>
</evidence>
<dbReference type="EMBL" id="HG529516">
    <property type="protein sequence ID" value="CDI51766.1"/>
    <property type="molecule type" value="Genomic_DNA"/>
</dbReference>
<dbReference type="SUPFAM" id="SSF103657">
    <property type="entry name" value="BAR/IMD domain-like"/>
    <property type="match status" value="1"/>
</dbReference>